<dbReference type="InterPro" id="IPR011513">
    <property type="entry name" value="Nse1"/>
</dbReference>
<dbReference type="CDD" id="cd16493">
    <property type="entry name" value="RING-CH-C4HC3_NSE1"/>
    <property type="match status" value="1"/>
</dbReference>
<keyword evidence="19" id="KW-1185">Reference proteome</keyword>
<dbReference type="EC" id="2.3.2.27" evidence="4 15"/>
<name>A0A843XAD4_COLES</name>
<dbReference type="Gene3D" id="3.90.1150.220">
    <property type="match status" value="1"/>
</dbReference>
<organism evidence="18 19">
    <name type="scientific">Colocasia esculenta</name>
    <name type="common">Wild taro</name>
    <name type="synonym">Arum esculentum</name>
    <dbReference type="NCBI Taxonomy" id="4460"/>
    <lineage>
        <taxon>Eukaryota</taxon>
        <taxon>Viridiplantae</taxon>
        <taxon>Streptophyta</taxon>
        <taxon>Embryophyta</taxon>
        <taxon>Tracheophyta</taxon>
        <taxon>Spermatophyta</taxon>
        <taxon>Magnoliopsida</taxon>
        <taxon>Liliopsida</taxon>
        <taxon>Araceae</taxon>
        <taxon>Aroideae</taxon>
        <taxon>Colocasieae</taxon>
        <taxon>Colocasia</taxon>
    </lineage>
</organism>
<evidence type="ECO:0000256" key="9">
    <source>
        <dbReference type="ARBA" id="ARBA00022771"/>
    </source>
</evidence>
<keyword evidence="10 15" id="KW-0833">Ubl conjugation pathway</keyword>
<dbReference type="GO" id="GO:0008270">
    <property type="term" value="F:zinc ion binding"/>
    <property type="evidence" value="ECO:0007669"/>
    <property type="project" value="UniProtKB-KW"/>
</dbReference>
<dbReference type="InterPro" id="IPR013083">
    <property type="entry name" value="Znf_RING/FYVE/PHD"/>
</dbReference>
<comment type="subcellular location">
    <subcellularLocation>
        <location evidence="2 15">Nucleus</location>
    </subcellularLocation>
</comment>
<dbReference type="FunFam" id="3.90.1150.220:FF:000002">
    <property type="entry name" value="Non-structural maintenance of chromosomes element 1"/>
    <property type="match status" value="1"/>
</dbReference>
<protein>
    <recommendedName>
        <fullName evidence="5 15">Non-structural maintenance of chromosomes element 1 homolog</fullName>
        <ecNumber evidence="4 15">2.3.2.27</ecNumber>
    </recommendedName>
</protein>
<dbReference type="EMBL" id="NMUH01006935">
    <property type="protein sequence ID" value="MQM16282.1"/>
    <property type="molecule type" value="Genomic_DNA"/>
</dbReference>
<evidence type="ECO:0000256" key="11">
    <source>
        <dbReference type="ARBA" id="ARBA00022833"/>
    </source>
</evidence>
<dbReference type="GO" id="GO:0061630">
    <property type="term" value="F:ubiquitin protein ligase activity"/>
    <property type="evidence" value="ECO:0007669"/>
    <property type="project" value="UniProtKB-EC"/>
</dbReference>
<evidence type="ECO:0000256" key="8">
    <source>
        <dbReference type="ARBA" id="ARBA00022763"/>
    </source>
</evidence>
<comment type="catalytic activity">
    <reaction evidence="1 15">
        <text>S-ubiquitinyl-[E2 ubiquitin-conjugating enzyme]-L-cysteine + [acceptor protein]-L-lysine = [E2 ubiquitin-conjugating enzyme]-L-cysteine + N(6)-ubiquitinyl-[acceptor protein]-L-lysine.</text>
        <dbReference type="EC" id="2.3.2.27"/>
    </reaction>
</comment>
<dbReference type="OrthoDB" id="185455at2759"/>
<evidence type="ECO:0000256" key="12">
    <source>
        <dbReference type="ARBA" id="ARBA00023172"/>
    </source>
</evidence>
<keyword evidence="11 15" id="KW-0862">Zinc</keyword>
<keyword evidence="12 15" id="KW-0233">DNA recombination</keyword>
<evidence type="ECO:0000313" key="18">
    <source>
        <dbReference type="EMBL" id="MQM16282.1"/>
    </source>
</evidence>
<keyword evidence="6 15" id="KW-0808">Transferase</keyword>
<proteinExistence type="inferred from homology"/>
<keyword evidence="9 15" id="KW-0863">Zinc-finger</keyword>
<dbReference type="Pfam" id="PF07574">
    <property type="entry name" value="SMC_Nse1"/>
    <property type="match status" value="1"/>
</dbReference>
<evidence type="ECO:0000256" key="2">
    <source>
        <dbReference type="ARBA" id="ARBA00004123"/>
    </source>
</evidence>
<evidence type="ECO:0000256" key="10">
    <source>
        <dbReference type="ARBA" id="ARBA00022786"/>
    </source>
</evidence>
<evidence type="ECO:0000256" key="14">
    <source>
        <dbReference type="ARBA" id="ARBA00023242"/>
    </source>
</evidence>
<keyword evidence="8 15" id="KW-0227">DNA damage</keyword>
<evidence type="ECO:0000313" key="19">
    <source>
        <dbReference type="Proteomes" id="UP000652761"/>
    </source>
</evidence>
<comment type="similarity">
    <text evidence="3 15">Belongs to the NSE1 family.</text>
</comment>
<evidence type="ECO:0000259" key="17">
    <source>
        <dbReference type="Pfam" id="PF08746"/>
    </source>
</evidence>
<dbReference type="PANTHER" id="PTHR20973">
    <property type="entry name" value="NON-SMC ELEMENT 1-RELATED"/>
    <property type="match status" value="1"/>
</dbReference>
<sequence>MSQLGWRHHTLIQTLLTRGPLEEKEFYSVFAGVSGKSPEVHKKIFDDVLFKINKELAYVQFELRGCRNQYDGKVYYGVVNTIADEQSKLGTKYSVPQIVFYRAILDAIMQDATAQGCISSIDALNIRLENQAGQGSSGSQSHVPYVFKSFTLAQKETTLNELVLDQWLCSTTSSDIGLGVRSFIDLRGWFRSNDFSTCDVCNEAGVKAEICKSENCNVRIHAYCLQKKFSGKAARLCPSCGKAWHVSQTDQEDEGGANATQTQATSDGLPRAKRLRRCKTEAVEADQNRNHVPSGSPISRRLRSCKAEAVADAAEAEPAPDLRRHPVAPRTRRSRNVGAV</sequence>
<evidence type="ECO:0000256" key="16">
    <source>
        <dbReference type="SAM" id="MobiDB-lite"/>
    </source>
</evidence>
<evidence type="ECO:0000256" key="3">
    <source>
        <dbReference type="ARBA" id="ARBA00010258"/>
    </source>
</evidence>
<feature type="region of interest" description="Disordered" evidence="16">
    <location>
        <begin position="282"/>
        <end position="301"/>
    </location>
</feature>
<evidence type="ECO:0000256" key="15">
    <source>
        <dbReference type="RuleBase" id="RU368018"/>
    </source>
</evidence>
<dbReference type="InterPro" id="IPR014857">
    <property type="entry name" value="Nse1_RING_C4HC3-type"/>
</dbReference>
<comment type="caution">
    <text evidence="18">The sequence shown here is derived from an EMBL/GenBank/DDBJ whole genome shotgun (WGS) entry which is preliminary data.</text>
</comment>
<feature type="region of interest" description="Disordered" evidence="16">
    <location>
        <begin position="311"/>
        <end position="340"/>
    </location>
</feature>
<dbReference type="Gene3D" id="1.10.10.10">
    <property type="entry name" value="Winged helix-like DNA-binding domain superfamily/Winged helix DNA-binding domain"/>
    <property type="match status" value="1"/>
</dbReference>
<evidence type="ECO:0000256" key="4">
    <source>
        <dbReference type="ARBA" id="ARBA00012483"/>
    </source>
</evidence>
<dbReference type="GO" id="GO:0005634">
    <property type="term" value="C:nucleus"/>
    <property type="evidence" value="ECO:0007669"/>
    <property type="project" value="UniProtKB-SubCell"/>
</dbReference>
<evidence type="ECO:0000256" key="6">
    <source>
        <dbReference type="ARBA" id="ARBA00022679"/>
    </source>
</evidence>
<comment type="subunit">
    <text evidence="15">Component of the Smc5-Smc6 complex.</text>
</comment>
<dbReference type="AlphaFoldDB" id="A0A843XAD4"/>
<dbReference type="Pfam" id="PF08746">
    <property type="entry name" value="zf-RING-like"/>
    <property type="match status" value="1"/>
</dbReference>
<dbReference type="GO" id="GO:0000724">
    <property type="term" value="P:double-strand break repair via homologous recombination"/>
    <property type="evidence" value="ECO:0007669"/>
    <property type="project" value="TreeGrafter"/>
</dbReference>
<evidence type="ECO:0000256" key="13">
    <source>
        <dbReference type="ARBA" id="ARBA00023204"/>
    </source>
</evidence>
<feature type="domain" description="Non-structural maintenance of chromosomes element 1 RING C4HC3-type" evidence="17">
    <location>
        <begin position="198"/>
        <end position="240"/>
    </location>
</feature>
<reference evidence="18" key="1">
    <citation type="submission" date="2017-07" db="EMBL/GenBank/DDBJ databases">
        <title>Taro Niue Genome Assembly and Annotation.</title>
        <authorList>
            <person name="Atibalentja N."/>
            <person name="Keating K."/>
            <person name="Fields C.J."/>
        </authorList>
    </citation>
    <scope>NUCLEOTIDE SEQUENCE</scope>
    <source>
        <strain evidence="18">Niue_2</strain>
        <tissue evidence="18">Leaf</tissue>
    </source>
</reference>
<evidence type="ECO:0000256" key="7">
    <source>
        <dbReference type="ARBA" id="ARBA00022723"/>
    </source>
</evidence>
<evidence type="ECO:0000256" key="1">
    <source>
        <dbReference type="ARBA" id="ARBA00000900"/>
    </source>
</evidence>
<dbReference type="GO" id="GO:0030915">
    <property type="term" value="C:Smc5-Smc6 complex"/>
    <property type="evidence" value="ECO:0007669"/>
    <property type="project" value="UniProtKB-UniRule"/>
</dbReference>
<dbReference type="Proteomes" id="UP000652761">
    <property type="component" value="Unassembled WGS sequence"/>
</dbReference>
<dbReference type="Gene3D" id="3.30.40.10">
    <property type="entry name" value="Zinc/RING finger domain, C3HC4 (zinc finger)"/>
    <property type="match status" value="1"/>
</dbReference>
<gene>
    <name evidence="18" type="ORF">Taro_049236</name>
</gene>
<evidence type="ECO:0000256" key="5">
    <source>
        <dbReference type="ARBA" id="ARBA00019422"/>
    </source>
</evidence>
<keyword evidence="7 15" id="KW-0479">Metal-binding</keyword>
<feature type="region of interest" description="Disordered" evidence="16">
    <location>
        <begin position="251"/>
        <end position="271"/>
    </location>
</feature>
<dbReference type="PANTHER" id="PTHR20973:SF0">
    <property type="entry name" value="NON-STRUCTURAL MAINTENANCE OF CHROMOSOMES ELEMENT 1 HOMOLOG"/>
    <property type="match status" value="1"/>
</dbReference>
<accession>A0A843XAD4</accession>
<feature type="compositionally biased region" description="Basic residues" evidence="16">
    <location>
        <begin position="325"/>
        <end position="340"/>
    </location>
</feature>
<dbReference type="InterPro" id="IPR036388">
    <property type="entry name" value="WH-like_DNA-bd_sf"/>
</dbReference>
<keyword evidence="14 15" id="KW-0539">Nucleus</keyword>
<keyword evidence="13 15" id="KW-0234">DNA repair</keyword>